<proteinExistence type="predicted"/>
<dbReference type="EMBL" id="JAAGVB010000420">
    <property type="protein sequence ID" value="NEW37120.1"/>
    <property type="molecule type" value="Genomic_DNA"/>
</dbReference>
<keyword evidence="2" id="KW-0285">Flavoprotein</keyword>
<dbReference type="InterPro" id="IPR036188">
    <property type="entry name" value="FAD/NAD-bd_sf"/>
</dbReference>
<organism evidence="6 7">
    <name type="scientific">Nocardia cyriacigeorgica</name>
    <dbReference type="NCBI Taxonomy" id="135487"/>
    <lineage>
        <taxon>Bacteria</taxon>
        <taxon>Bacillati</taxon>
        <taxon>Actinomycetota</taxon>
        <taxon>Actinomycetes</taxon>
        <taxon>Mycobacteriales</taxon>
        <taxon>Nocardiaceae</taxon>
        <taxon>Nocardia</taxon>
    </lineage>
</organism>
<evidence type="ECO:0000313" key="7">
    <source>
        <dbReference type="Proteomes" id="UP000471166"/>
    </source>
</evidence>
<evidence type="ECO:0000256" key="3">
    <source>
        <dbReference type="ARBA" id="ARBA00022827"/>
    </source>
</evidence>
<evidence type="ECO:0000256" key="4">
    <source>
        <dbReference type="ARBA" id="ARBA00022857"/>
    </source>
</evidence>
<accession>A0A6P1CXC9</accession>
<dbReference type="Gene3D" id="3.40.50.720">
    <property type="entry name" value="NAD(P)-binding Rossmann-like Domain"/>
    <property type="match status" value="1"/>
</dbReference>
<feature type="non-terminal residue" evidence="6">
    <location>
        <position position="102"/>
    </location>
</feature>
<evidence type="ECO:0000256" key="5">
    <source>
        <dbReference type="ARBA" id="ARBA00023002"/>
    </source>
</evidence>
<reference evidence="6 7" key="1">
    <citation type="submission" date="2020-01" db="EMBL/GenBank/DDBJ databases">
        <title>Genetics and antimicrobial susceptibilities of Nocardia species isolated from the soil; a comparison with species isolated from humans.</title>
        <authorList>
            <person name="Carrasco G."/>
            <person name="Monzon S."/>
            <person name="Sansegundo M."/>
            <person name="Garcia E."/>
            <person name="Garrido N."/>
            <person name="Medina M.J."/>
            <person name="Villalon P."/>
            <person name="Ramirez-Arocha A.C."/>
            <person name="Jimenez P."/>
            <person name="Cuesta I."/>
            <person name="Valdezate S."/>
        </authorList>
    </citation>
    <scope>NUCLEOTIDE SEQUENCE [LARGE SCALE GENOMIC DNA]</scope>
    <source>
        <strain evidence="6 7">CNM20110626</strain>
    </source>
</reference>
<sequence length="102" mass="10707">GLEVVRNELVADGDGAMRAVPTEQTERLDAGLVLTSVGYRGVPLPGLPFDERAGVIPNLDGRVLEQPGGSVLSGTYVTGWIKRGPTGFIGTNKSCAQQTVQQ</sequence>
<dbReference type="Proteomes" id="UP000471166">
    <property type="component" value="Unassembled WGS sequence"/>
</dbReference>
<keyword evidence="3" id="KW-0274">FAD</keyword>
<keyword evidence="5" id="KW-0560">Oxidoreductase</keyword>
<comment type="caution">
    <text evidence="6">The sequence shown here is derived from an EMBL/GenBank/DDBJ whole genome shotgun (WGS) entry which is preliminary data.</text>
</comment>
<feature type="non-terminal residue" evidence="6">
    <location>
        <position position="1"/>
    </location>
</feature>
<dbReference type="InterPro" id="IPR055275">
    <property type="entry name" value="Ferredox_Rdtase"/>
</dbReference>
<dbReference type="GO" id="GO:0016491">
    <property type="term" value="F:oxidoreductase activity"/>
    <property type="evidence" value="ECO:0007669"/>
    <property type="project" value="UniProtKB-KW"/>
</dbReference>
<comment type="cofactor">
    <cofactor evidence="1">
        <name>FAD</name>
        <dbReference type="ChEBI" id="CHEBI:57692"/>
    </cofactor>
</comment>
<evidence type="ECO:0000256" key="2">
    <source>
        <dbReference type="ARBA" id="ARBA00022630"/>
    </source>
</evidence>
<dbReference type="PANTHER" id="PTHR48467">
    <property type="entry name" value="GLUTAMATE SYNTHASE 1 [NADH], CHLOROPLASTIC-LIKE"/>
    <property type="match status" value="1"/>
</dbReference>
<dbReference type="Gene3D" id="3.50.50.60">
    <property type="entry name" value="FAD/NAD(P)-binding domain"/>
    <property type="match status" value="1"/>
</dbReference>
<keyword evidence="4" id="KW-0521">NADP</keyword>
<dbReference type="AlphaFoldDB" id="A0A6P1CXC9"/>
<gene>
    <name evidence="6" type="ORF">GV791_31890</name>
</gene>
<protein>
    <submittedName>
        <fullName evidence="6">4Fe-4S ferredoxin</fullName>
    </submittedName>
</protein>
<evidence type="ECO:0000256" key="1">
    <source>
        <dbReference type="ARBA" id="ARBA00001974"/>
    </source>
</evidence>
<evidence type="ECO:0000313" key="6">
    <source>
        <dbReference type="EMBL" id="NEW37120.1"/>
    </source>
</evidence>
<dbReference type="PANTHER" id="PTHR48467:SF1">
    <property type="entry name" value="GLUTAMATE SYNTHASE 1 [NADH], CHLOROPLASTIC-LIKE"/>
    <property type="match status" value="1"/>
</dbReference>
<name>A0A6P1CXC9_9NOCA</name>